<dbReference type="InterPro" id="IPR032719">
    <property type="entry name" value="WbsX"/>
</dbReference>
<dbReference type="InterPro" id="IPR001173">
    <property type="entry name" value="Glyco_trans_2-like"/>
</dbReference>
<dbReference type="eggNOG" id="COG1216">
    <property type="taxonomic scope" value="Bacteria"/>
</dbReference>
<dbReference type="eggNOG" id="COG3562">
    <property type="taxonomic scope" value="Bacteria"/>
</dbReference>
<evidence type="ECO:0000259" key="1">
    <source>
        <dbReference type="Pfam" id="PF00535"/>
    </source>
</evidence>
<gene>
    <name evidence="2" type="ordered locus">PST_1402</name>
</gene>
<feature type="domain" description="Glycosyltransferase 2-like" evidence="1">
    <location>
        <begin position="1010"/>
        <end position="1142"/>
    </location>
</feature>
<accession>A4VJE2</accession>
<dbReference type="Gene3D" id="3.90.550.10">
    <property type="entry name" value="Spore Coat Polysaccharide Biosynthesis Protein SpsA, Chain A"/>
    <property type="match status" value="2"/>
</dbReference>
<dbReference type="CDD" id="cd11579">
    <property type="entry name" value="Glyco_tran_WbsX"/>
    <property type="match status" value="1"/>
</dbReference>
<dbReference type="SUPFAM" id="SSF53756">
    <property type="entry name" value="UDP-Glycosyltransferase/glycogen phosphorylase"/>
    <property type="match status" value="2"/>
</dbReference>
<proteinExistence type="predicted"/>
<dbReference type="eggNOG" id="COG0457">
    <property type="taxonomic scope" value="Bacteria"/>
</dbReference>
<dbReference type="CDD" id="cd01635">
    <property type="entry name" value="Glycosyltransferase_GTB-type"/>
    <property type="match status" value="1"/>
</dbReference>
<dbReference type="Gene3D" id="3.20.20.80">
    <property type="entry name" value="Glycosidases"/>
    <property type="match status" value="1"/>
</dbReference>
<dbReference type="CAZy" id="GT2">
    <property type="family name" value="Glycosyltransferase Family 2"/>
</dbReference>
<reference evidence="2 3" key="1">
    <citation type="journal article" date="2008" name="Proc. Natl. Acad. Sci. U.S.A.">
        <title>Nitrogen fixation island and rhizosphere competence traits in the genome of root-associated Pseudomonas stutzeri A1501.</title>
        <authorList>
            <person name="Yan Y."/>
            <person name="Yang J."/>
            <person name="Dou Y."/>
            <person name="Chen M."/>
            <person name="Ping S."/>
            <person name="Peng J."/>
            <person name="Lu W."/>
            <person name="Zhang W."/>
            <person name="Yao Z."/>
            <person name="Li H."/>
            <person name="Liu W."/>
            <person name="He S."/>
            <person name="Geng L."/>
            <person name="Zhang X."/>
            <person name="Yang F."/>
            <person name="Yu H."/>
            <person name="Zhan Y."/>
            <person name="Li D."/>
            <person name="Lin Z."/>
            <person name="Wang Y."/>
            <person name="Elmerich C."/>
            <person name="Lin M."/>
            <person name="Jin Q."/>
        </authorList>
    </citation>
    <scope>NUCLEOTIDE SEQUENCE [LARGE SCALE GENOMIC DNA]</scope>
    <source>
        <strain evidence="2 3">A1501</strain>
    </source>
</reference>
<dbReference type="PANTHER" id="PTHR41244">
    <property type="entry name" value="RHAMNAN SYNTHESIS F"/>
    <property type="match status" value="1"/>
</dbReference>
<dbReference type="InterPro" id="IPR029044">
    <property type="entry name" value="Nucleotide-diphossugar_trans"/>
</dbReference>
<dbReference type="Proteomes" id="UP000000233">
    <property type="component" value="Chromosome"/>
</dbReference>
<dbReference type="EMBL" id="CP000304">
    <property type="protein sequence ID" value="ABP79093.1"/>
    <property type="molecule type" value="Genomic_DNA"/>
</dbReference>
<dbReference type="HOGENOM" id="CLU_243736_0_0_6"/>
<dbReference type="PANTHER" id="PTHR41244:SF1">
    <property type="entry name" value="GLYCOSYLTRANSFERASE"/>
    <property type="match status" value="1"/>
</dbReference>
<evidence type="ECO:0000313" key="3">
    <source>
        <dbReference type="Proteomes" id="UP000000233"/>
    </source>
</evidence>
<sequence length="1615" mass="181736">MNKYKTAIITNHSLRYFAGSELVTLDMARVLTSMGWKVHVGCFELGQPLRELFDAFEVGWIDLNKSAIDLDSEVGLLWGHHFTTFDRLLVDYGLRPRRVVYSSLSSFEPLEAPPLYFQWLSGISANSLETRECLLQLGVSSDKVFLFENCVLDHYFEMKRARQYAGLERVAVVSNHVPREVTKAMRFLAAHAHVDIYGFSHKSVQMTPELLQEYDLVVTIGRTVQQCFALKVPIYCYDRFGGPGYIDVSNFDLAAAYNFSGRCCKREMVAEELCADILNGYEAARSNLAYLQEAARRRFRFSSTTHELLRFVESSEYGGIPEALQRLLSRHLRYHERVSTKKRNPKSLPSAVDSERVMVSTEPSGSVVAAVRAIAFHLPQYHPIPENNRWWGKGFTEWTNVRQGKPTFDGHYQPHVPAEEVGYYELGDVSVLARQAALAREYGLEGFCFYHYWFDGKRLLEKPVDQLLRHPEIDLPFCLCWANENWTRRWDGGDQEVLIAQSYDPSLHERFARDLVPYFSDPRYIRVDGKPLLLVYRGDIIPDLANTLAAWRQAWRDAGIGEVYLVGVESFKVFLPEEVGFDANCEFLPHQVDAVRVAPDEPVRNPTLPFQFLGDYGKLADYWSERPRPHYKRFRCLVPSWDNSARRRKGRAGLFVNATPERYGQWLEHTLAKTCEEFAGDERLVFINAWNEWGEGCHLEPDVRHGRAYLEATRNALDKLKAATEIPVRPYNPFLEDYRSWLASRQLSHAERVHLPERLAAWSHAPRLLLVVDCQDATAEALRQTLVSVERQDYAAAGVWLRGGEPPALESSLPLRQLPETLDWAQLDAHLTQVEDVDWLLLLRAGDELDERALLLLAERIVTTPELACCYVDEDRLEGAERFDPFFKPDFNLDLMRSYPYCGRVLAFARGGLLAAGGFRGAMGELSPHDLLWRLLETRGFSAIGHIAEVLVHCRQSLGQWLAGAPVQEANARLVSAHLSRLGVGHAVGIGALPMINRVTYSHTGQPLVSIIVVARDRLPLLRRCVESLVEKTRYPNYELLIVDDASETPEARAWFEGMEALNSEQVRIVRCPHGGGRPALDNLAAGQARGDYYLLLGCDTAVVDPGWLDALLNHARRPEVGIVGPRLTAIDGSVRHAGLILGLQGAVGLAFQGEPAGASGYLHRLLVDQNYSAVSRDCMMVRAELWREIGGLDEALSGDLQTATDFCLKAHQAGYLTIWTPYAELLQGSTADQADPVVAGGDEDRLYERWLPRIAQDPAYSPALSLNSGFVLAAESERLPWQPFAERAVPSFLCYAADAFGSGQYRVVQPFAALEREGHAQGMISSYLLSPAHFERMRPDAVVLQRQYGPRGIEHIEKLKRLSPAFRVFELDDYLLELPSASVHRANFSGDIASVLARAVSLCDRLVVSTEPLAHALQHMHSDIRVLPNRLHPAWWSLQGGRRLSGKPRVGWAGGIGHGGDLALLAEVVKALAAEVDWVFMGMCPEELLPHVAEYHPGVHFDEYPRRLAGLDLDLALAPLEDNRFNVCKSNLRLLEYGACGFPVVCSDIDPYRGVLPVTRVRNRAEDWLEAIRAHLAEPDASRRQGVELQARVREEWLLTADAALAWGRAWLPD</sequence>
<organism evidence="2 3">
    <name type="scientific">Stutzerimonas stutzeri (strain A1501)</name>
    <name type="common">Pseudomonas stutzeri</name>
    <dbReference type="NCBI Taxonomy" id="379731"/>
    <lineage>
        <taxon>Bacteria</taxon>
        <taxon>Pseudomonadati</taxon>
        <taxon>Pseudomonadota</taxon>
        <taxon>Gammaproteobacteria</taxon>
        <taxon>Pseudomonadales</taxon>
        <taxon>Pseudomonadaceae</taxon>
        <taxon>Stutzerimonas</taxon>
    </lineage>
</organism>
<dbReference type="RefSeq" id="WP_011912574.1">
    <property type="nucleotide sequence ID" value="NC_009434.1"/>
</dbReference>
<dbReference type="eggNOG" id="COG0438">
    <property type="taxonomic scope" value="Bacteria"/>
</dbReference>
<dbReference type="Pfam" id="PF00535">
    <property type="entry name" value="Glycos_transf_2"/>
    <property type="match status" value="1"/>
</dbReference>
<dbReference type="SUPFAM" id="SSF53448">
    <property type="entry name" value="Nucleotide-diphospho-sugar transferases"/>
    <property type="match status" value="2"/>
</dbReference>
<dbReference type="Gene3D" id="3.40.50.2000">
    <property type="entry name" value="Glycogen Phosphorylase B"/>
    <property type="match status" value="1"/>
</dbReference>
<dbReference type="Pfam" id="PF14307">
    <property type="entry name" value="Glyco_tran_WbsX"/>
    <property type="match status" value="1"/>
</dbReference>
<dbReference type="KEGG" id="psa:PST_1402"/>
<keyword evidence="3" id="KW-1185">Reference proteome</keyword>
<evidence type="ECO:0000313" key="2">
    <source>
        <dbReference type="EMBL" id="ABP79093.1"/>
    </source>
</evidence>
<name>A4VJE2_STUS1</name>
<protein>
    <recommendedName>
        <fullName evidence="1">Glycosyltransferase 2-like domain-containing protein</fullName>
    </recommendedName>
</protein>